<comment type="caution">
    <text evidence="2">The sequence shown here is derived from an EMBL/GenBank/DDBJ whole genome shotgun (WGS) entry which is preliminary data.</text>
</comment>
<reference evidence="2 3" key="1">
    <citation type="journal article" date="2019" name="Sci. Rep.">
        <title>Orb-weaving spider Araneus ventricosus genome elucidates the spidroin gene catalogue.</title>
        <authorList>
            <person name="Kono N."/>
            <person name="Nakamura H."/>
            <person name="Ohtoshi R."/>
            <person name="Moran D.A.P."/>
            <person name="Shinohara A."/>
            <person name="Yoshida Y."/>
            <person name="Fujiwara M."/>
            <person name="Mori M."/>
            <person name="Tomita M."/>
            <person name="Arakawa K."/>
        </authorList>
    </citation>
    <scope>NUCLEOTIDE SEQUENCE [LARGE SCALE GENOMIC DNA]</scope>
</reference>
<dbReference type="GO" id="GO:0006260">
    <property type="term" value="P:DNA replication"/>
    <property type="evidence" value="ECO:0007669"/>
    <property type="project" value="TreeGrafter"/>
</dbReference>
<proteinExistence type="predicted"/>
<dbReference type="OrthoDB" id="6428367at2759"/>
<feature type="domain" description="DNA helicase Pif1-like 2B" evidence="1">
    <location>
        <begin position="14"/>
        <end position="58"/>
    </location>
</feature>
<dbReference type="Pfam" id="PF21530">
    <property type="entry name" value="Pif1_2B_dom"/>
    <property type="match status" value="1"/>
</dbReference>
<evidence type="ECO:0000313" key="3">
    <source>
        <dbReference type="Proteomes" id="UP000499080"/>
    </source>
</evidence>
<sequence length="96" mass="10555">MEGGITESISYPVEFFNSLELSGLPSDKLRLKVGVPVLLIRSLDVPRLCIGTQLQITNVGPNDVRVTVMTDIAGRESVLIPRIPVIPKDLPSKFKR</sequence>
<dbReference type="Proteomes" id="UP000499080">
    <property type="component" value="Unassembled WGS sequence"/>
</dbReference>
<dbReference type="PANTHER" id="PTHR23274">
    <property type="entry name" value="DNA HELICASE-RELATED"/>
    <property type="match status" value="1"/>
</dbReference>
<name>A0A4Y2GPY6_ARAVE</name>
<dbReference type="PANTHER" id="PTHR23274:SF53">
    <property type="entry name" value="ATP-DEPENDENT DNA HELICASE"/>
    <property type="match status" value="1"/>
</dbReference>
<evidence type="ECO:0000313" key="2">
    <source>
        <dbReference type="EMBL" id="GBM55663.1"/>
    </source>
</evidence>
<dbReference type="AlphaFoldDB" id="A0A4Y2GPY6"/>
<protein>
    <recommendedName>
        <fullName evidence="1">DNA helicase Pif1-like 2B domain-containing protein</fullName>
    </recommendedName>
</protein>
<organism evidence="2 3">
    <name type="scientific">Araneus ventricosus</name>
    <name type="common">Orbweaver spider</name>
    <name type="synonym">Epeira ventricosa</name>
    <dbReference type="NCBI Taxonomy" id="182803"/>
    <lineage>
        <taxon>Eukaryota</taxon>
        <taxon>Metazoa</taxon>
        <taxon>Ecdysozoa</taxon>
        <taxon>Arthropoda</taxon>
        <taxon>Chelicerata</taxon>
        <taxon>Arachnida</taxon>
        <taxon>Araneae</taxon>
        <taxon>Araneomorphae</taxon>
        <taxon>Entelegynae</taxon>
        <taxon>Araneoidea</taxon>
        <taxon>Araneidae</taxon>
        <taxon>Araneus</taxon>
    </lineage>
</organism>
<accession>A0A4Y2GPY6</accession>
<dbReference type="GO" id="GO:0005657">
    <property type="term" value="C:replication fork"/>
    <property type="evidence" value="ECO:0007669"/>
    <property type="project" value="TreeGrafter"/>
</dbReference>
<dbReference type="EMBL" id="BGPR01001512">
    <property type="protein sequence ID" value="GBM55663.1"/>
    <property type="molecule type" value="Genomic_DNA"/>
</dbReference>
<dbReference type="InterPro" id="IPR049163">
    <property type="entry name" value="Pif1-like_2B_dom"/>
</dbReference>
<evidence type="ECO:0000259" key="1">
    <source>
        <dbReference type="Pfam" id="PF21530"/>
    </source>
</evidence>
<keyword evidence="3" id="KW-1185">Reference proteome</keyword>
<gene>
    <name evidence="2" type="ORF">AVEN_6852_1</name>
</gene>